<comment type="caution">
    <text evidence="2">The sequence shown here is derived from an EMBL/GenBank/DDBJ whole genome shotgun (WGS) entry which is preliminary data.</text>
</comment>
<gene>
    <name evidence="2" type="ORF">P691DRAFT_784587</name>
</gene>
<name>A0A9P6BZ71_9AGAR</name>
<sequence>MVPLGDGFLFAPPGTHRINNSNTNTNTHSQYRAREKRLIPWAVGFISASVPCRHRGKSTLGKLCKEDHSISSGTIGTSESNPNKLNGTPGGRQILAPRPLRLDVGPALRNWESTLTADASGHFPLHSVTHPGMPSALKVDPFELPRVTPAPALAAFQGRMVPINPPAYFPISSSLGSTRGPHRLMQRTLLFHTRDNPVAFVIRYIQSRPKICPNPARVQLLKILSG</sequence>
<protein>
    <submittedName>
        <fullName evidence="2">Uncharacterized protein</fullName>
    </submittedName>
</protein>
<evidence type="ECO:0000256" key="1">
    <source>
        <dbReference type="SAM" id="MobiDB-lite"/>
    </source>
</evidence>
<dbReference type="EMBL" id="MU151273">
    <property type="protein sequence ID" value="KAF9445926.1"/>
    <property type="molecule type" value="Genomic_DNA"/>
</dbReference>
<dbReference type="Proteomes" id="UP000807342">
    <property type="component" value="Unassembled WGS sequence"/>
</dbReference>
<keyword evidence="3" id="KW-1185">Reference proteome</keyword>
<dbReference type="AlphaFoldDB" id="A0A9P6BZ71"/>
<evidence type="ECO:0000313" key="2">
    <source>
        <dbReference type="EMBL" id="KAF9445926.1"/>
    </source>
</evidence>
<organism evidence="2 3">
    <name type="scientific">Macrolepiota fuliginosa MF-IS2</name>
    <dbReference type="NCBI Taxonomy" id="1400762"/>
    <lineage>
        <taxon>Eukaryota</taxon>
        <taxon>Fungi</taxon>
        <taxon>Dikarya</taxon>
        <taxon>Basidiomycota</taxon>
        <taxon>Agaricomycotina</taxon>
        <taxon>Agaricomycetes</taxon>
        <taxon>Agaricomycetidae</taxon>
        <taxon>Agaricales</taxon>
        <taxon>Agaricineae</taxon>
        <taxon>Agaricaceae</taxon>
        <taxon>Macrolepiota</taxon>
    </lineage>
</organism>
<feature type="region of interest" description="Disordered" evidence="1">
    <location>
        <begin position="68"/>
        <end position="96"/>
    </location>
</feature>
<reference evidence="2" key="1">
    <citation type="submission" date="2020-11" db="EMBL/GenBank/DDBJ databases">
        <authorList>
            <consortium name="DOE Joint Genome Institute"/>
            <person name="Ahrendt S."/>
            <person name="Riley R."/>
            <person name="Andreopoulos W."/>
            <person name="Labutti K."/>
            <person name="Pangilinan J."/>
            <person name="Ruiz-Duenas F.J."/>
            <person name="Barrasa J.M."/>
            <person name="Sanchez-Garcia M."/>
            <person name="Camarero S."/>
            <person name="Miyauchi S."/>
            <person name="Serrano A."/>
            <person name="Linde D."/>
            <person name="Babiker R."/>
            <person name="Drula E."/>
            <person name="Ayuso-Fernandez I."/>
            <person name="Pacheco R."/>
            <person name="Padilla G."/>
            <person name="Ferreira P."/>
            <person name="Barriuso J."/>
            <person name="Kellner H."/>
            <person name="Castanera R."/>
            <person name="Alfaro M."/>
            <person name="Ramirez L."/>
            <person name="Pisabarro A.G."/>
            <person name="Kuo A."/>
            <person name="Tritt A."/>
            <person name="Lipzen A."/>
            <person name="He G."/>
            <person name="Yan M."/>
            <person name="Ng V."/>
            <person name="Cullen D."/>
            <person name="Martin F."/>
            <person name="Rosso M.-N."/>
            <person name="Henrissat B."/>
            <person name="Hibbett D."/>
            <person name="Martinez A.T."/>
            <person name="Grigoriev I.V."/>
        </authorList>
    </citation>
    <scope>NUCLEOTIDE SEQUENCE</scope>
    <source>
        <strain evidence="2">MF-IS2</strain>
    </source>
</reference>
<accession>A0A9P6BZ71</accession>
<evidence type="ECO:0000313" key="3">
    <source>
        <dbReference type="Proteomes" id="UP000807342"/>
    </source>
</evidence>
<proteinExistence type="predicted"/>